<evidence type="ECO:0000313" key="2">
    <source>
        <dbReference type="Proteomes" id="UP000287651"/>
    </source>
</evidence>
<proteinExistence type="predicted"/>
<accession>A0A444DYS8</accession>
<comment type="caution">
    <text evidence="1">The sequence shown here is derived from an EMBL/GenBank/DDBJ whole genome shotgun (WGS) entry which is preliminary data.</text>
</comment>
<sequence>MRPSAVRRLRGWDSGPSSKATSFLFYSHGKVSRVSDEGREFDATRDLDCCDLIDFYSHGKVPRVIDKAKILPCTHRGLPVTLTCLVIEGATVTDDD</sequence>
<reference evidence="1 2" key="1">
    <citation type="journal article" date="2014" name="Agronomy (Basel)">
        <title>A Draft Genome Sequence for Ensete ventricosum, the Drought-Tolerant Tree Against Hunger.</title>
        <authorList>
            <person name="Harrison J."/>
            <person name="Moore K.A."/>
            <person name="Paszkiewicz K."/>
            <person name="Jones T."/>
            <person name="Grant M."/>
            <person name="Ambacheew D."/>
            <person name="Muzemil S."/>
            <person name="Studholme D.J."/>
        </authorList>
    </citation>
    <scope>NUCLEOTIDE SEQUENCE [LARGE SCALE GENOMIC DNA]</scope>
</reference>
<dbReference type="AlphaFoldDB" id="A0A444DYS8"/>
<evidence type="ECO:0000313" key="1">
    <source>
        <dbReference type="EMBL" id="RRT70960.1"/>
    </source>
</evidence>
<dbReference type="EMBL" id="AMZH03003854">
    <property type="protein sequence ID" value="RRT70960.1"/>
    <property type="molecule type" value="Genomic_DNA"/>
</dbReference>
<protein>
    <submittedName>
        <fullName evidence="1">Uncharacterized protein</fullName>
    </submittedName>
</protein>
<name>A0A444DYS8_ENSVE</name>
<gene>
    <name evidence="1" type="ORF">B296_00034858</name>
</gene>
<organism evidence="1 2">
    <name type="scientific">Ensete ventricosum</name>
    <name type="common">Abyssinian banana</name>
    <name type="synonym">Musa ensete</name>
    <dbReference type="NCBI Taxonomy" id="4639"/>
    <lineage>
        <taxon>Eukaryota</taxon>
        <taxon>Viridiplantae</taxon>
        <taxon>Streptophyta</taxon>
        <taxon>Embryophyta</taxon>
        <taxon>Tracheophyta</taxon>
        <taxon>Spermatophyta</taxon>
        <taxon>Magnoliopsida</taxon>
        <taxon>Liliopsida</taxon>
        <taxon>Zingiberales</taxon>
        <taxon>Musaceae</taxon>
        <taxon>Ensete</taxon>
    </lineage>
</organism>
<dbReference type="Proteomes" id="UP000287651">
    <property type="component" value="Unassembled WGS sequence"/>
</dbReference>